<dbReference type="Proteomes" id="UP000039046">
    <property type="component" value="Unassembled WGS sequence"/>
</dbReference>
<dbReference type="EMBL" id="CDHN01000003">
    <property type="protein sequence ID" value="CEJ90141.1"/>
    <property type="molecule type" value="Genomic_DNA"/>
</dbReference>
<evidence type="ECO:0000313" key="2">
    <source>
        <dbReference type="Proteomes" id="UP000039046"/>
    </source>
</evidence>
<evidence type="ECO:0000313" key="1">
    <source>
        <dbReference type="EMBL" id="CEJ90141.1"/>
    </source>
</evidence>
<sequence>MSPYTVIIEIFQAGALFHRYYTYQSENDEMHFKYFNRLLTGKGNSPSEMATALKQGMVVRSDDVYDYVNPFGDRRGNAFYSVWTFELDHDVLVLTTKEGRSSAPLQLCRDGLLSPAAFNVLQPHTPTPCPTTNTPGPRWKPEISPCPRKGAFLGRLLRDFGYAWRHVLRWPMNSVTVRRLAYATIWIATINFHLTDRIGFEHVNICGPHIKVTDLPKWEVPISPVVQIGPLSWAAFGQNVSEGMEVVQNHLNSTVIDRGQEPIVYTILTLGQVFLCRAQGQQVQWTRAETLFHDSITTSDAAINMILWAIDSTTRDPLPTRLHNLPIEIQDTILYYATVSPVASAKLGCELDLGSPFLWLDQGGEIVIQSNKRHRYESSPVESQIFFDGVMSGLSYKRGGVM</sequence>
<organism evidence="1 2">
    <name type="scientific">[Torrubiella] hemipterigena</name>
    <dbReference type="NCBI Taxonomy" id="1531966"/>
    <lineage>
        <taxon>Eukaryota</taxon>
        <taxon>Fungi</taxon>
        <taxon>Dikarya</taxon>
        <taxon>Ascomycota</taxon>
        <taxon>Pezizomycotina</taxon>
        <taxon>Sordariomycetes</taxon>
        <taxon>Hypocreomycetidae</taxon>
        <taxon>Hypocreales</taxon>
        <taxon>Clavicipitaceae</taxon>
        <taxon>Clavicipitaceae incertae sedis</taxon>
        <taxon>'Torrubiella' clade</taxon>
    </lineage>
</organism>
<keyword evidence="2" id="KW-1185">Reference proteome</keyword>
<dbReference type="OrthoDB" id="4934446at2759"/>
<proteinExistence type="predicted"/>
<name>A0A0A1SZA2_9HYPO</name>
<gene>
    <name evidence="1" type="ORF">VHEMI05945</name>
</gene>
<reference evidence="1 2" key="1">
    <citation type="journal article" date="2015" name="Genome Announc.">
        <title>Draft Genome Sequence and Gene Annotation of the Entomopathogenic Fungus Verticillium hemipterigenum.</title>
        <authorList>
            <person name="Horn F."/>
            <person name="Habel A."/>
            <person name="Scharf D.H."/>
            <person name="Dworschak J."/>
            <person name="Brakhage A.A."/>
            <person name="Guthke R."/>
            <person name="Hertweck C."/>
            <person name="Linde J."/>
        </authorList>
    </citation>
    <scope>NUCLEOTIDE SEQUENCE [LARGE SCALE GENOMIC DNA]</scope>
</reference>
<protein>
    <submittedName>
        <fullName evidence="1">Uncharacterized protein</fullName>
    </submittedName>
</protein>
<dbReference type="STRING" id="1531966.A0A0A1SZA2"/>
<dbReference type="AlphaFoldDB" id="A0A0A1SZA2"/>
<accession>A0A0A1SZA2</accession>